<accession>A0A4Y7U243</accession>
<feature type="region of interest" description="Disordered" evidence="1">
    <location>
        <begin position="1"/>
        <end position="31"/>
    </location>
</feature>
<keyword evidence="3" id="KW-1185">Reference proteome</keyword>
<name>A0A4Y7U243_COPMI</name>
<feature type="non-terminal residue" evidence="2">
    <location>
        <position position="1"/>
    </location>
</feature>
<reference evidence="2 3" key="1">
    <citation type="journal article" date="2019" name="Nat. Ecol. Evol.">
        <title>Megaphylogeny resolves global patterns of mushroom evolution.</title>
        <authorList>
            <person name="Varga T."/>
            <person name="Krizsan K."/>
            <person name="Foldi C."/>
            <person name="Dima B."/>
            <person name="Sanchez-Garcia M."/>
            <person name="Sanchez-Ramirez S."/>
            <person name="Szollosi G.J."/>
            <person name="Szarkandi J.G."/>
            <person name="Papp V."/>
            <person name="Albert L."/>
            <person name="Andreopoulos W."/>
            <person name="Angelini C."/>
            <person name="Antonin V."/>
            <person name="Barry K.W."/>
            <person name="Bougher N.L."/>
            <person name="Buchanan P."/>
            <person name="Buyck B."/>
            <person name="Bense V."/>
            <person name="Catcheside P."/>
            <person name="Chovatia M."/>
            <person name="Cooper J."/>
            <person name="Damon W."/>
            <person name="Desjardin D."/>
            <person name="Finy P."/>
            <person name="Geml J."/>
            <person name="Haridas S."/>
            <person name="Hughes K."/>
            <person name="Justo A."/>
            <person name="Karasinski D."/>
            <person name="Kautmanova I."/>
            <person name="Kiss B."/>
            <person name="Kocsube S."/>
            <person name="Kotiranta H."/>
            <person name="LaButti K.M."/>
            <person name="Lechner B.E."/>
            <person name="Liimatainen K."/>
            <person name="Lipzen A."/>
            <person name="Lukacs Z."/>
            <person name="Mihaltcheva S."/>
            <person name="Morgado L.N."/>
            <person name="Niskanen T."/>
            <person name="Noordeloos M.E."/>
            <person name="Ohm R.A."/>
            <person name="Ortiz-Santana B."/>
            <person name="Ovrebo C."/>
            <person name="Racz N."/>
            <person name="Riley R."/>
            <person name="Savchenko A."/>
            <person name="Shiryaev A."/>
            <person name="Soop K."/>
            <person name="Spirin V."/>
            <person name="Szebenyi C."/>
            <person name="Tomsovsky M."/>
            <person name="Tulloss R.E."/>
            <person name="Uehling J."/>
            <person name="Grigoriev I.V."/>
            <person name="Vagvolgyi C."/>
            <person name="Papp T."/>
            <person name="Martin F.M."/>
            <person name="Miettinen O."/>
            <person name="Hibbett D.S."/>
            <person name="Nagy L.G."/>
        </authorList>
    </citation>
    <scope>NUCLEOTIDE SEQUENCE [LARGE SCALE GENOMIC DNA]</scope>
    <source>
        <strain evidence="2 3">FP101781</strain>
    </source>
</reference>
<dbReference type="EMBL" id="QPFP01000001">
    <property type="protein sequence ID" value="TEB40128.1"/>
    <property type="molecule type" value="Genomic_DNA"/>
</dbReference>
<evidence type="ECO:0000313" key="3">
    <source>
        <dbReference type="Proteomes" id="UP000298030"/>
    </source>
</evidence>
<dbReference type="AlphaFoldDB" id="A0A4Y7U243"/>
<evidence type="ECO:0000313" key="2">
    <source>
        <dbReference type="EMBL" id="TEB40128.1"/>
    </source>
</evidence>
<dbReference type="Proteomes" id="UP000298030">
    <property type="component" value="Unassembled WGS sequence"/>
</dbReference>
<feature type="compositionally biased region" description="Basic and acidic residues" evidence="1">
    <location>
        <begin position="1"/>
        <end position="25"/>
    </location>
</feature>
<evidence type="ECO:0000256" key="1">
    <source>
        <dbReference type="SAM" id="MobiDB-lite"/>
    </source>
</evidence>
<sequence>REDVRADSPDQKKYREGGDNERYEEPPCVASTRVQSSITHSNLRNSPNGPCSRPNVLYPRSPCVHWPLLELLIQGSRVEGPSRHTGRR</sequence>
<gene>
    <name evidence="2" type="ORF">FA13DRAFT_1724357</name>
</gene>
<proteinExistence type="predicted"/>
<organism evidence="2 3">
    <name type="scientific">Coprinellus micaceus</name>
    <name type="common">Glistening ink-cap mushroom</name>
    <name type="synonym">Coprinus micaceus</name>
    <dbReference type="NCBI Taxonomy" id="71717"/>
    <lineage>
        <taxon>Eukaryota</taxon>
        <taxon>Fungi</taxon>
        <taxon>Dikarya</taxon>
        <taxon>Basidiomycota</taxon>
        <taxon>Agaricomycotina</taxon>
        <taxon>Agaricomycetes</taxon>
        <taxon>Agaricomycetidae</taxon>
        <taxon>Agaricales</taxon>
        <taxon>Agaricineae</taxon>
        <taxon>Psathyrellaceae</taxon>
        <taxon>Coprinellus</taxon>
    </lineage>
</organism>
<comment type="caution">
    <text evidence="2">The sequence shown here is derived from an EMBL/GenBank/DDBJ whole genome shotgun (WGS) entry which is preliminary data.</text>
</comment>
<protein>
    <submittedName>
        <fullName evidence="2">Uncharacterized protein</fullName>
    </submittedName>
</protein>